<dbReference type="RefSeq" id="WP_159751883.1">
    <property type="nucleotide sequence ID" value="NZ_WUQX01000001.1"/>
</dbReference>
<dbReference type="EMBL" id="WUQX01000001">
    <property type="protein sequence ID" value="MXP76833.1"/>
    <property type="molecule type" value="Genomic_DNA"/>
</dbReference>
<comment type="caution">
    <text evidence="1">The sequence shown here is derived from an EMBL/GenBank/DDBJ whole genome shotgun (WGS) entry which is preliminary data.</text>
</comment>
<organism evidence="1 2">
    <name type="scientific">Sporofaciens musculi</name>
    <dbReference type="NCBI Taxonomy" id="2681861"/>
    <lineage>
        <taxon>Bacteria</taxon>
        <taxon>Bacillati</taxon>
        <taxon>Bacillota</taxon>
        <taxon>Clostridia</taxon>
        <taxon>Lachnospirales</taxon>
        <taxon>Lachnospiraceae</taxon>
        <taxon>Sporofaciens</taxon>
    </lineage>
</organism>
<accession>A0A7X3MI28</accession>
<gene>
    <name evidence="1" type="ORF">GN277_15995</name>
</gene>
<sequence length="312" mass="36272">MKLKKYMRLPQYEVGKYQQESLGQVQALFSQAFGGRRLSVRMLKWQMEDNPCLQKRATTLWQEDTLVAYNALTPSYAVLDGKEVVAAVSGTTMADVHFPGASLQLFTECARQNRDISIIYGFPNHNSYGITVKYLDHRYVGDVSFWTAQAVRTEASDKIKEFFSFSDEYEGISKELSKEHEFIKIRKSAFLNWRFFLKPEYEYRGFEFVDEKGKHGYIVVDIYVENEVKQLQVVDIIADSPNVMKQLLLYSIHLAYQWSCEVVKLWLTSENYEDVLVESGFVYGEHPFAMTVWNQDLNIKKSYITMADSDIF</sequence>
<proteinExistence type="predicted"/>
<protein>
    <recommendedName>
        <fullName evidence="3">GNAT family N-acetyltransferase</fullName>
    </recommendedName>
</protein>
<dbReference type="Proteomes" id="UP000460412">
    <property type="component" value="Unassembled WGS sequence"/>
</dbReference>
<dbReference type="AlphaFoldDB" id="A0A7X3MI28"/>
<keyword evidence="2" id="KW-1185">Reference proteome</keyword>
<evidence type="ECO:0000313" key="2">
    <source>
        <dbReference type="Proteomes" id="UP000460412"/>
    </source>
</evidence>
<evidence type="ECO:0000313" key="1">
    <source>
        <dbReference type="EMBL" id="MXP76833.1"/>
    </source>
</evidence>
<name>A0A7X3MI28_9FIRM</name>
<evidence type="ECO:0008006" key="3">
    <source>
        <dbReference type="Google" id="ProtNLM"/>
    </source>
</evidence>
<reference evidence="1 2" key="1">
    <citation type="submission" date="2019-12" db="EMBL/GenBank/DDBJ databases">
        <title>Sporaefaciens musculi gen. nov., sp. nov., a novel bacterium isolated from the caecum of an obese mouse.</title>
        <authorList>
            <person name="Rasmussen T.S."/>
            <person name="Streidl T."/>
            <person name="Hitch T.C.A."/>
            <person name="Wortmann E."/>
            <person name="Deptula P."/>
            <person name="Hansen M."/>
            <person name="Nielsen D.S."/>
            <person name="Clavel T."/>
            <person name="Vogensen F.K."/>
        </authorList>
    </citation>
    <scope>NUCLEOTIDE SEQUENCE [LARGE SCALE GENOMIC DNA]</scope>
    <source>
        <strain evidence="1 2">WCA-9-b2</strain>
    </source>
</reference>